<dbReference type="RefSeq" id="WP_135348095.1">
    <property type="nucleotide sequence ID" value="NZ_SRJD01000006.1"/>
</dbReference>
<organism evidence="2 3">
    <name type="scientific">Sporolactobacillus shoreae</name>
    <dbReference type="NCBI Taxonomy" id="1465501"/>
    <lineage>
        <taxon>Bacteria</taxon>
        <taxon>Bacillati</taxon>
        <taxon>Bacillota</taxon>
        <taxon>Bacilli</taxon>
        <taxon>Bacillales</taxon>
        <taxon>Sporolactobacillaceae</taxon>
        <taxon>Sporolactobacillus</taxon>
    </lineage>
</organism>
<reference evidence="2 3" key="1">
    <citation type="journal article" date="2015" name="Int. J. Syst. Evol. Microbiol.">
        <title>Sporolactobacillus shoreae sp. nov. and Sporolactobacillus spathodeae sp. nov., two spore-forming lactic acid bacteria isolated from tree barks in Thailand.</title>
        <authorList>
            <person name="Thamacharoensuk T."/>
            <person name="Kitahara M."/>
            <person name="Ohkuma M."/>
            <person name="Thongchul N."/>
            <person name="Tanasupawat S."/>
        </authorList>
    </citation>
    <scope>NUCLEOTIDE SEQUENCE [LARGE SCALE GENOMIC DNA]</scope>
    <source>
        <strain evidence="2 3">BK92</strain>
    </source>
</reference>
<gene>
    <name evidence="2" type="ORF">E4665_07060</name>
</gene>
<dbReference type="Proteomes" id="UP000298347">
    <property type="component" value="Unassembled WGS sequence"/>
</dbReference>
<keyword evidence="3" id="KW-1185">Reference proteome</keyword>
<dbReference type="OrthoDB" id="2876801at2"/>
<comment type="caution">
    <text evidence="2">The sequence shown here is derived from an EMBL/GenBank/DDBJ whole genome shotgun (WGS) entry which is preliminary data.</text>
</comment>
<keyword evidence="1" id="KW-0812">Transmembrane</keyword>
<dbReference type="AlphaFoldDB" id="A0A4Z0GPL6"/>
<evidence type="ECO:0000313" key="2">
    <source>
        <dbReference type="EMBL" id="TGA98616.1"/>
    </source>
</evidence>
<dbReference type="EMBL" id="SRJD01000006">
    <property type="protein sequence ID" value="TGA98616.1"/>
    <property type="molecule type" value="Genomic_DNA"/>
</dbReference>
<proteinExistence type="predicted"/>
<evidence type="ECO:0000256" key="1">
    <source>
        <dbReference type="SAM" id="Phobius"/>
    </source>
</evidence>
<protein>
    <submittedName>
        <fullName evidence="2">Uncharacterized protein</fullName>
    </submittedName>
</protein>
<sequence length="129" mass="14854">MNVYTRFFLMFIIWAGLMVMLNTWLSYDDKHKEVIADMTESANVASVLAANSRSRIDSGQMIVDEGTFKQNFEQLFQRNMEIHLTNVQYTFDFRNDSQTGAVKAVKIKIHDGKGNDYHTTYVPNITTSD</sequence>
<feature type="transmembrane region" description="Helical" evidence="1">
    <location>
        <begin position="6"/>
        <end position="25"/>
    </location>
</feature>
<keyword evidence="1" id="KW-1133">Transmembrane helix</keyword>
<accession>A0A4Z0GPL6</accession>
<keyword evidence="1" id="KW-0472">Membrane</keyword>
<evidence type="ECO:0000313" key="3">
    <source>
        <dbReference type="Proteomes" id="UP000298347"/>
    </source>
</evidence>
<name>A0A4Z0GPL6_9BACL</name>